<dbReference type="Proteomes" id="UP001359485">
    <property type="component" value="Unassembled WGS sequence"/>
</dbReference>
<comment type="subcellular location">
    <subcellularLocation>
        <location evidence="1">Nucleus</location>
    </subcellularLocation>
</comment>
<evidence type="ECO:0000256" key="3">
    <source>
        <dbReference type="ARBA" id="ARBA00022737"/>
    </source>
</evidence>
<dbReference type="EMBL" id="JAWJWF010000007">
    <property type="protein sequence ID" value="KAK6630751.1"/>
    <property type="molecule type" value="Genomic_DNA"/>
</dbReference>
<gene>
    <name evidence="9" type="ORF">RUM44_002920</name>
</gene>
<keyword evidence="3" id="KW-0677">Repeat</keyword>
<reference evidence="9 10" key="1">
    <citation type="submission" date="2023-09" db="EMBL/GenBank/DDBJ databases">
        <title>Genomes of two closely related lineages of the louse Polyplax serrata with different host specificities.</title>
        <authorList>
            <person name="Martinu J."/>
            <person name="Tarabai H."/>
            <person name="Stefka J."/>
            <person name="Hypsa V."/>
        </authorList>
    </citation>
    <scope>NUCLEOTIDE SEQUENCE [LARGE SCALE GENOMIC DNA]</scope>
    <source>
        <strain evidence="9">98ZLc_SE</strain>
    </source>
</reference>
<evidence type="ECO:0000259" key="8">
    <source>
        <dbReference type="Pfam" id="PF12265"/>
    </source>
</evidence>
<dbReference type="PROSITE" id="PS50082">
    <property type="entry name" value="WD_REPEATS_2"/>
    <property type="match status" value="3"/>
</dbReference>
<keyword evidence="10" id="KW-1185">Reference proteome</keyword>
<feature type="repeat" description="WD" evidence="6">
    <location>
        <begin position="562"/>
        <end position="603"/>
    </location>
</feature>
<dbReference type="PANTHER" id="PTHR45903">
    <property type="entry name" value="GLUTAMATE-RICH WD REPEAT-CONTAINING PROTEIN 1"/>
    <property type="match status" value="1"/>
</dbReference>
<evidence type="ECO:0000256" key="1">
    <source>
        <dbReference type="ARBA" id="ARBA00004123"/>
    </source>
</evidence>
<keyword evidence="4" id="KW-0539">Nucleus</keyword>
<organism evidence="9 10">
    <name type="scientific">Polyplax serrata</name>
    <name type="common">Common mouse louse</name>
    <dbReference type="NCBI Taxonomy" id="468196"/>
    <lineage>
        <taxon>Eukaryota</taxon>
        <taxon>Metazoa</taxon>
        <taxon>Ecdysozoa</taxon>
        <taxon>Arthropoda</taxon>
        <taxon>Hexapoda</taxon>
        <taxon>Insecta</taxon>
        <taxon>Pterygota</taxon>
        <taxon>Neoptera</taxon>
        <taxon>Paraneoptera</taxon>
        <taxon>Psocodea</taxon>
        <taxon>Troctomorpha</taxon>
        <taxon>Phthiraptera</taxon>
        <taxon>Anoplura</taxon>
        <taxon>Polyplacidae</taxon>
        <taxon>Polyplax</taxon>
    </lineage>
</organism>
<dbReference type="SMART" id="SM00320">
    <property type="entry name" value="WD40"/>
    <property type="match status" value="5"/>
</dbReference>
<accession>A0ABR1AX26</accession>
<dbReference type="PRINTS" id="PR00320">
    <property type="entry name" value="GPROTEINBRPT"/>
</dbReference>
<protein>
    <recommendedName>
        <fullName evidence="5">Glutamate-rich WD repeat-containing protein 1</fullName>
    </recommendedName>
</protein>
<dbReference type="InterPro" id="IPR019775">
    <property type="entry name" value="WD40_repeat_CS"/>
</dbReference>
<evidence type="ECO:0000256" key="5">
    <source>
        <dbReference type="ARBA" id="ARBA00040876"/>
    </source>
</evidence>
<feature type="compositionally biased region" description="Basic residues" evidence="7">
    <location>
        <begin position="271"/>
        <end position="287"/>
    </location>
</feature>
<proteinExistence type="predicted"/>
<dbReference type="InterPro" id="IPR051972">
    <property type="entry name" value="Glutamate-rich_WD_repeat"/>
</dbReference>
<feature type="compositionally biased region" description="Acidic residues" evidence="7">
    <location>
        <begin position="375"/>
        <end position="393"/>
    </location>
</feature>
<dbReference type="InterPro" id="IPR001680">
    <property type="entry name" value="WD40_rpt"/>
</dbReference>
<feature type="region of interest" description="Disordered" evidence="7">
    <location>
        <begin position="1"/>
        <end position="33"/>
    </location>
</feature>
<feature type="region of interest" description="Disordered" evidence="7">
    <location>
        <begin position="271"/>
        <end position="297"/>
    </location>
</feature>
<dbReference type="InterPro" id="IPR020472">
    <property type="entry name" value="WD40_PAC1"/>
</dbReference>
<dbReference type="InterPro" id="IPR022052">
    <property type="entry name" value="Histone-bd_RBBP4-like_N"/>
</dbReference>
<feature type="repeat" description="WD" evidence="6">
    <location>
        <begin position="515"/>
        <end position="550"/>
    </location>
</feature>
<evidence type="ECO:0000256" key="4">
    <source>
        <dbReference type="ARBA" id="ARBA00023242"/>
    </source>
</evidence>
<dbReference type="Pfam" id="PF12265">
    <property type="entry name" value="CAF1C_H4-bd"/>
    <property type="match status" value="1"/>
</dbReference>
<evidence type="ECO:0000256" key="7">
    <source>
        <dbReference type="SAM" id="MobiDB-lite"/>
    </source>
</evidence>
<evidence type="ECO:0000256" key="6">
    <source>
        <dbReference type="PROSITE-ProRule" id="PRU00221"/>
    </source>
</evidence>
<feature type="domain" description="Histone-binding protein RBBP4-like N-terminal" evidence="8">
    <location>
        <begin position="314"/>
        <end position="368"/>
    </location>
</feature>
<keyword evidence="2 6" id="KW-0853">WD repeat</keyword>
<dbReference type="Pfam" id="PF21720">
    <property type="entry name" value="MIOS_WD40"/>
    <property type="match status" value="1"/>
</dbReference>
<feature type="repeat" description="WD" evidence="6">
    <location>
        <begin position="607"/>
        <end position="649"/>
    </location>
</feature>
<dbReference type="InterPro" id="IPR015943">
    <property type="entry name" value="WD40/YVTN_repeat-like_dom_sf"/>
</dbReference>
<sequence>MEQIEDMETDGYIKEEEMSQGSEESDVGENEEQPKVYLPHKPLKHNEELVCDQSAYIILREVQTGLADVMDFKTTNCSGYVLNYPSLKAPVFINENVWKQTDEEYSKRKCTPIDNVSKTKNKRNSNNSSTSSKIFDMLNYSSGKYNEMYTGGSNKYETGFYRPLTSPDQIKMVLKKNSQPDENIDSLKNYLTKAFNICSRDEFTKKQIQLNKNRHRIDKALVKADGNVFLNENEPPPGILKNNSNINKTSSVESKMKKEVNNELLKTKKCGKTKVKGKHKAHTHSGNKGKDEGPVTEGKIYPPAVRVGSQLKMINTKHRAPCLSFDIIQDELGTNRTEFPHTCYLVAGTQAAKSNENCILVMKTSNLHKTQKKEEEEEDDEDDNEDSDEEENEETRPRMDYASMAHYGCVNRIRSTIAKNTILAASWSEQGKVNIWDLKQQIQAVNDMKLLAKYRMDDVAVHSKPLFTFSGHQSEGFALDWCPTSEGMLVTGDCKRNIHLWNVHESGWKVDQRPLIGHTDSVEDLQWSPNERHVLCSASVDKTMRIWDTRATGRKACMVTVEKAHESDVNVIHWNRNDPFIVSGGDDGVIHVWDLRQLKTGKSVATFKHHTAPVTTVEWHPTESTIFATGGEDNQIALWDLSVEKDDEAMEEDVENVPPQLLFIHQGQQEIKELHWHTHIPGLVISTALNGFNIFRTISV</sequence>
<dbReference type="Gene3D" id="2.130.10.10">
    <property type="entry name" value="YVTN repeat-like/Quinoprotein amine dehydrogenase"/>
    <property type="match status" value="1"/>
</dbReference>
<comment type="caution">
    <text evidence="9">The sequence shown here is derived from an EMBL/GenBank/DDBJ whole genome shotgun (WGS) entry which is preliminary data.</text>
</comment>
<dbReference type="PROSITE" id="PS50294">
    <property type="entry name" value="WD_REPEATS_REGION"/>
    <property type="match status" value="3"/>
</dbReference>
<dbReference type="Pfam" id="PF00400">
    <property type="entry name" value="WD40"/>
    <property type="match status" value="1"/>
</dbReference>
<evidence type="ECO:0000313" key="9">
    <source>
        <dbReference type="EMBL" id="KAK6630751.1"/>
    </source>
</evidence>
<dbReference type="PROSITE" id="PS00678">
    <property type="entry name" value="WD_REPEATS_1"/>
    <property type="match status" value="2"/>
</dbReference>
<dbReference type="SUPFAM" id="SSF50978">
    <property type="entry name" value="WD40 repeat-like"/>
    <property type="match status" value="1"/>
</dbReference>
<dbReference type="PANTHER" id="PTHR45903:SF1">
    <property type="entry name" value="GLUTAMATE-RICH WD REPEAT-CONTAINING PROTEIN 1"/>
    <property type="match status" value="1"/>
</dbReference>
<feature type="region of interest" description="Disordered" evidence="7">
    <location>
        <begin position="368"/>
        <end position="400"/>
    </location>
</feature>
<evidence type="ECO:0000256" key="2">
    <source>
        <dbReference type="ARBA" id="ARBA00022574"/>
    </source>
</evidence>
<dbReference type="InterPro" id="IPR036322">
    <property type="entry name" value="WD40_repeat_dom_sf"/>
</dbReference>
<name>A0ABR1AX26_POLSC</name>
<evidence type="ECO:0000313" key="10">
    <source>
        <dbReference type="Proteomes" id="UP001359485"/>
    </source>
</evidence>